<feature type="signal peptide" evidence="1">
    <location>
        <begin position="1"/>
        <end position="22"/>
    </location>
</feature>
<gene>
    <name evidence="2" type="ORF">SAMN00790413_06491</name>
</gene>
<reference evidence="2 3" key="1">
    <citation type="submission" date="2017-04" db="EMBL/GenBank/DDBJ databases">
        <authorList>
            <person name="Afonso C.L."/>
            <person name="Miller P.J."/>
            <person name="Scott M.A."/>
            <person name="Spackman E."/>
            <person name="Goraichik I."/>
            <person name="Dimitrov K.M."/>
            <person name="Suarez D.L."/>
            <person name="Swayne D.E."/>
        </authorList>
    </citation>
    <scope>NUCLEOTIDE SEQUENCE [LARGE SCALE GENOMIC DNA]</scope>
    <source>
        <strain evidence="2 3">KR-140</strain>
    </source>
</reference>
<feature type="chain" id="PRO_5012099610" evidence="1">
    <location>
        <begin position="23"/>
        <end position="43"/>
    </location>
</feature>
<dbReference type="EMBL" id="FWWU01000002">
    <property type="protein sequence ID" value="SMB78108.1"/>
    <property type="molecule type" value="Genomic_DNA"/>
</dbReference>
<keyword evidence="3" id="KW-1185">Reference proteome</keyword>
<name>A0A1W1UAH8_9DEIO</name>
<keyword evidence="1" id="KW-0732">Signal</keyword>
<organism evidence="2 3">
    <name type="scientific">Deinococcus hopiensis KR-140</name>
    <dbReference type="NCBI Taxonomy" id="695939"/>
    <lineage>
        <taxon>Bacteria</taxon>
        <taxon>Thermotogati</taxon>
        <taxon>Deinococcota</taxon>
        <taxon>Deinococci</taxon>
        <taxon>Deinococcales</taxon>
        <taxon>Deinococcaceae</taxon>
        <taxon>Deinococcus</taxon>
    </lineage>
</organism>
<evidence type="ECO:0000313" key="2">
    <source>
        <dbReference type="EMBL" id="SMB78108.1"/>
    </source>
</evidence>
<proteinExistence type="predicted"/>
<sequence length="43" mass="4425">MRKRLLKLVLVGLVLVAPYASAGGGKGAGVIRPLEEPVWPVGG</sequence>
<protein>
    <submittedName>
        <fullName evidence="2">Uncharacterized protein</fullName>
    </submittedName>
</protein>
<accession>A0A1W1UAH8</accession>
<dbReference type="AlphaFoldDB" id="A0A1W1UAH8"/>
<dbReference type="RefSeq" id="WP_281255789.1">
    <property type="nucleotide sequence ID" value="NZ_FWWU01000002.1"/>
</dbReference>
<evidence type="ECO:0000256" key="1">
    <source>
        <dbReference type="SAM" id="SignalP"/>
    </source>
</evidence>
<dbReference type="Proteomes" id="UP000192582">
    <property type="component" value="Unassembled WGS sequence"/>
</dbReference>
<evidence type="ECO:0000313" key="3">
    <source>
        <dbReference type="Proteomes" id="UP000192582"/>
    </source>
</evidence>